<dbReference type="Pfam" id="PF02630">
    <property type="entry name" value="SCO1-SenC"/>
    <property type="match status" value="1"/>
</dbReference>
<dbReference type="PANTHER" id="PTHR12151">
    <property type="entry name" value="ELECTRON TRANSPORT PROTIN SCO1/SENC FAMILY MEMBER"/>
    <property type="match status" value="1"/>
</dbReference>
<dbReference type="EMBL" id="CP041238">
    <property type="protein sequence ID" value="QLL61601.1"/>
    <property type="molecule type" value="Genomic_DNA"/>
</dbReference>
<evidence type="ECO:0000256" key="1">
    <source>
        <dbReference type="ARBA" id="ARBA00010996"/>
    </source>
</evidence>
<dbReference type="RefSeq" id="WP_180941151.1">
    <property type="nucleotide sequence ID" value="NZ_CP041238.1"/>
</dbReference>
<dbReference type="CDD" id="cd02968">
    <property type="entry name" value="SCO"/>
    <property type="match status" value="1"/>
</dbReference>
<keyword evidence="3" id="KW-1185">Reference proteome</keyword>
<dbReference type="KEGG" id="emx:FKV68_09150"/>
<evidence type="ECO:0000313" key="3">
    <source>
        <dbReference type="Proteomes" id="UP000510721"/>
    </source>
</evidence>
<organism evidence="2 3">
    <name type="scientific">Sinorhizobium mexicanum</name>
    <dbReference type="NCBI Taxonomy" id="375549"/>
    <lineage>
        <taxon>Bacteria</taxon>
        <taxon>Pseudomonadati</taxon>
        <taxon>Pseudomonadota</taxon>
        <taxon>Alphaproteobacteria</taxon>
        <taxon>Hyphomicrobiales</taxon>
        <taxon>Rhizobiaceae</taxon>
        <taxon>Sinorhizobium/Ensifer group</taxon>
        <taxon>Sinorhizobium</taxon>
    </lineage>
</organism>
<dbReference type="InterPro" id="IPR036249">
    <property type="entry name" value="Thioredoxin-like_sf"/>
</dbReference>
<comment type="similarity">
    <text evidence="1">Belongs to the SCO1/2 family.</text>
</comment>
<dbReference type="Proteomes" id="UP000510721">
    <property type="component" value="Chromosome"/>
</dbReference>
<dbReference type="InterPro" id="IPR003782">
    <property type="entry name" value="SCO1/SenC"/>
</dbReference>
<reference evidence="2 3" key="1">
    <citation type="submission" date="2019-06" db="EMBL/GenBank/DDBJ databases">
        <title>Complete genome sequence of Ensifer mexicanus ITTG R7 isolated from nodules of Acacia angustissima (Mill.) Kuntze.</title>
        <authorList>
            <person name="Rincon-Rosales R."/>
            <person name="Rogel M.A."/>
            <person name="Guerrero G."/>
            <person name="Rincon-Molina C.I."/>
            <person name="Lopez-Lopez A."/>
            <person name="Martinez-Romero E."/>
        </authorList>
    </citation>
    <scope>NUCLEOTIDE SEQUENCE [LARGE SCALE GENOMIC DNA]</scope>
    <source>
        <strain evidence="2 3">ITTG R7</strain>
    </source>
</reference>
<sequence>MLSDSPITFALTDHFGTQVDQSSYAGRWMLVFFGFTNCRAVCPRNLGKLSEALALVPDLADEIHPLYVTVDPARDTPAVMREFLEARFPRFTGLTGNEAEIGRAKDGFGVFARRVDEGEGQYQMPHTALTYLLDRRGRYRSHWPSVLEVEEIGERIRQTFEAQLDED</sequence>
<dbReference type="PANTHER" id="PTHR12151:SF25">
    <property type="entry name" value="LINALOOL DEHYDRATASE_ISOMERASE DOMAIN-CONTAINING PROTEIN"/>
    <property type="match status" value="1"/>
</dbReference>
<dbReference type="Gene3D" id="3.40.30.10">
    <property type="entry name" value="Glutaredoxin"/>
    <property type="match status" value="1"/>
</dbReference>
<dbReference type="AlphaFoldDB" id="A0A859QSP4"/>
<dbReference type="SUPFAM" id="SSF52833">
    <property type="entry name" value="Thioredoxin-like"/>
    <property type="match status" value="1"/>
</dbReference>
<gene>
    <name evidence="2" type="ORF">FKV68_09150</name>
</gene>
<evidence type="ECO:0000313" key="2">
    <source>
        <dbReference type="EMBL" id="QLL61601.1"/>
    </source>
</evidence>
<accession>A0A859QSP4</accession>
<name>A0A859QSP4_9HYPH</name>
<proteinExistence type="inferred from homology"/>
<protein>
    <submittedName>
        <fullName evidence="2">SCO family protein</fullName>
    </submittedName>
</protein>